<dbReference type="AlphaFoldDB" id="A0A6L7G2L4"/>
<keyword evidence="1" id="KW-1133">Transmembrane helix</keyword>
<keyword evidence="3" id="KW-1185">Reference proteome</keyword>
<dbReference type="Proteomes" id="UP000477911">
    <property type="component" value="Unassembled WGS sequence"/>
</dbReference>
<reference evidence="2 3" key="1">
    <citation type="submission" date="2019-12" db="EMBL/GenBank/DDBJ databases">
        <authorList>
            <person name="Li M."/>
        </authorList>
    </citation>
    <scope>NUCLEOTIDE SEQUENCE [LARGE SCALE GENOMIC DNA]</scope>
    <source>
        <strain evidence="2 3">GBMRC 2024</strain>
    </source>
</reference>
<proteinExistence type="predicted"/>
<dbReference type="EMBL" id="WUMU01000003">
    <property type="protein sequence ID" value="MXN16823.1"/>
    <property type="molecule type" value="Genomic_DNA"/>
</dbReference>
<comment type="caution">
    <text evidence="2">The sequence shown here is derived from an EMBL/GenBank/DDBJ whole genome shotgun (WGS) entry which is preliminary data.</text>
</comment>
<evidence type="ECO:0000256" key="1">
    <source>
        <dbReference type="SAM" id="Phobius"/>
    </source>
</evidence>
<evidence type="ECO:0000313" key="3">
    <source>
        <dbReference type="Proteomes" id="UP000477911"/>
    </source>
</evidence>
<sequence>MSARRPPSWSEVLGLKPRQSLRNHPRTARLAGALILLLAALLGLSVLRVLVELLGQFGQALEGTGYAARDAQSEAVRNYGLALAAVIGVIFAIWRALVAQKQVHVAEQGLTTDRINKAVEGLGADKVVKRQRRSSGRTPLYEQLTLSEEGQLNEADKQVRLD</sequence>
<protein>
    <recommendedName>
        <fullName evidence="4">Poly-beta-1,6-N-acetyl-D-glucosamine biosynthesis protein PgaD</fullName>
    </recommendedName>
</protein>
<accession>A0A6L7G2L4</accession>
<feature type="transmembrane region" description="Helical" evidence="1">
    <location>
        <begin position="30"/>
        <end position="51"/>
    </location>
</feature>
<feature type="transmembrane region" description="Helical" evidence="1">
    <location>
        <begin position="79"/>
        <end position="98"/>
    </location>
</feature>
<keyword evidence="1" id="KW-0812">Transmembrane</keyword>
<dbReference type="RefSeq" id="WP_160891553.1">
    <property type="nucleotide sequence ID" value="NZ_WUMU01000003.1"/>
</dbReference>
<name>A0A6L7G2L4_9RHOB</name>
<evidence type="ECO:0000313" key="2">
    <source>
        <dbReference type="EMBL" id="MXN16823.1"/>
    </source>
</evidence>
<evidence type="ECO:0008006" key="4">
    <source>
        <dbReference type="Google" id="ProtNLM"/>
    </source>
</evidence>
<gene>
    <name evidence="2" type="ORF">GR170_03170</name>
</gene>
<organism evidence="2 3">
    <name type="scientific">Pseudooceanicola albus</name>
    <dbReference type="NCBI Taxonomy" id="2692189"/>
    <lineage>
        <taxon>Bacteria</taxon>
        <taxon>Pseudomonadati</taxon>
        <taxon>Pseudomonadota</taxon>
        <taxon>Alphaproteobacteria</taxon>
        <taxon>Rhodobacterales</taxon>
        <taxon>Paracoccaceae</taxon>
        <taxon>Pseudooceanicola</taxon>
    </lineage>
</organism>
<keyword evidence="1" id="KW-0472">Membrane</keyword>